<dbReference type="InterPro" id="IPR025302">
    <property type="entry name" value="DrrA1/2-like_C"/>
</dbReference>
<keyword evidence="1" id="KW-0813">Transport</keyword>
<evidence type="ECO:0000256" key="2">
    <source>
        <dbReference type="ARBA" id="ARBA00022741"/>
    </source>
</evidence>
<proteinExistence type="predicted"/>
<dbReference type="InterPro" id="IPR003959">
    <property type="entry name" value="ATPase_AAA_core"/>
</dbReference>
<dbReference type="SUPFAM" id="SSF52540">
    <property type="entry name" value="P-loop containing nucleoside triphosphate hydrolases"/>
    <property type="match status" value="1"/>
</dbReference>
<evidence type="ECO:0000313" key="6">
    <source>
        <dbReference type="EMBL" id="GAG79393.1"/>
    </source>
</evidence>
<dbReference type="PANTHER" id="PTHR43582">
    <property type="entry name" value="LINEARMYCIN RESISTANCE ATP-BINDING PROTEIN LNRL"/>
    <property type="match status" value="1"/>
</dbReference>
<reference evidence="6" key="1">
    <citation type="journal article" date="2014" name="Front. Microbiol.">
        <title>High frequency of phylogenetically diverse reductive dehalogenase-homologous genes in deep subseafloor sedimentary metagenomes.</title>
        <authorList>
            <person name="Kawai M."/>
            <person name="Futagami T."/>
            <person name="Toyoda A."/>
            <person name="Takaki Y."/>
            <person name="Nishi S."/>
            <person name="Hori S."/>
            <person name="Arai W."/>
            <person name="Tsubouchi T."/>
            <person name="Morono Y."/>
            <person name="Uchiyama I."/>
            <person name="Ito T."/>
            <person name="Fujiyama A."/>
            <person name="Inagaki F."/>
            <person name="Takami H."/>
        </authorList>
    </citation>
    <scope>NUCLEOTIDE SEQUENCE</scope>
    <source>
        <strain evidence="6">Expedition CK06-06</strain>
    </source>
</reference>
<evidence type="ECO:0000259" key="5">
    <source>
        <dbReference type="Pfam" id="PF13732"/>
    </source>
</evidence>
<evidence type="ECO:0000256" key="1">
    <source>
        <dbReference type="ARBA" id="ARBA00022448"/>
    </source>
</evidence>
<dbReference type="PANTHER" id="PTHR43582:SF4">
    <property type="entry name" value="ANTIBIOTIC RESISTANCE ABC TRANSPORTER ATP-BINDING PROTEIN"/>
    <property type="match status" value="1"/>
</dbReference>
<sequence length="196" mass="22601">ELLEKFGLFERKDEKTRRFSRGMKQRLILAMSLIHRPSILFLDEPTSGLDVQSSRMIRQIVGELKHEGYTVFFATHNIEEANVMCDRVAIMNKGKIVAIDTPEKLKSTIQKTQSVEVAFDNPPSKIGWLENIPEVDRLQRLGDKFRLYTSNPTVVIHRLVQYSRKNNLQFVSLNTVGPSLEDVFVRFTQNPEVPSR</sequence>
<comment type="caution">
    <text evidence="6">The sequence shown here is derived from an EMBL/GenBank/DDBJ whole genome shotgun (WGS) entry which is preliminary data.</text>
</comment>
<dbReference type="AlphaFoldDB" id="X1B5D5"/>
<dbReference type="Gene3D" id="3.40.50.300">
    <property type="entry name" value="P-loop containing nucleotide triphosphate hydrolases"/>
    <property type="match status" value="1"/>
</dbReference>
<dbReference type="GO" id="GO:0005524">
    <property type="term" value="F:ATP binding"/>
    <property type="evidence" value="ECO:0007669"/>
    <property type="project" value="InterPro"/>
</dbReference>
<dbReference type="Pfam" id="PF13732">
    <property type="entry name" value="DrrA1-3_C"/>
    <property type="match status" value="1"/>
</dbReference>
<feature type="domain" description="ATPase AAA-type core" evidence="4">
    <location>
        <begin position="17"/>
        <end position="79"/>
    </location>
</feature>
<feature type="domain" description="Daunorubicin resistance ATP-binding protein DrrA1/2-like C-terminal" evidence="5">
    <location>
        <begin position="101"/>
        <end position="186"/>
    </location>
</feature>
<organism evidence="6">
    <name type="scientific">marine sediment metagenome</name>
    <dbReference type="NCBI Taxonomy" id="412755"/>
    <lineage>
        <taxon>unclassified sequences</taxon>
        <taxon>metagenomes</taxon>
        <taxon>ecological metagenomes</taxon>
    </lineage>
</organism>
<dbReference type="GO" id="GO:0016887">
    <property type="term" value="F:ATP hydrolysis activity"/>
    <property type="evidence" value="ECO:0007669"/>
    <property type="project" value="InterPro"/>
</dbReference>
<evidence type="ECO:0000259" key="4">
    <source>
        <dbReference type="Pfam" id="PF13304"/>
    </source>
</evidence>
<evidence type="ECO:0000256" key="3">
    <source>
        <dbReference type="ARBA" id="ARBA00022840"/>
    </source>
</evidence>
<name>X1B5D5_9ZZZZ</name>
<keyword evidence="2" id="KW-0547">Nucleotide-binding</keyword>
<dbReference type="EMBL" id="BART01012308">
    <property type="protein sequence ID" value="GAG79393.1"/>
    <property type="molecule type" value="Genomic_DNA"/>
</dbReference>
<accession>X1B5D5</accession>
<feature type="non-terminal residue" evidence="6">
    <location>
        <position position="1"/>
    </location>
</feature>
<protein>
    <submittedName>
        <fullName evidence="6">Uncharacterized protein</fullName>
    </submittedName>
</protein>
<gene>
    <name evidence="6" type="ORF">S01H4_25760</name>
</gene>
<dbReference type="InterPro" id="IPR027417">
    <property type="entry name" value="P-loop_NTPase"/>
</dbReference>
<keyword evidence="3" id="KW-0067">ATP-binding</keyword>
<dbReference type="Pfam" id="PF13304">
    <property type="entry name" value="AAA_21"/>
    <property type="match status" value="1"/>
</dbReference>